<evidence type="ECO:0000256" key="1">
    <source>
        <dbReference type="HAMAP-Rule" id="MF_00386"/>
    </source>
</evidence>
<dbReference type="EMBL" id="QZKU01000091">
    <property type="protein sequence ID" value="RJP19390.1"/>
    <property type="molecule type" value="Genomic_DNA"/>
</dbReference>
<dbReference type="NCBIfam" id="TIGR00278">
    <property type="entry name" value="membrane protein insertion efficiency factor YidD"/>
    <property type="match status" value="1"/>
</dbReference>
<keyword evidence="1" id="KW-1003">Cell membrane</keyword>
<evidence type="ECO:0000313" key="2">
    <source>
        <dbReference type="EMBL" id="RJP19390.1"/>
    </source>
</evidence>
<dbReference type="AlphaFoldDB" id="A0A3A4NQP4"/>
<reference evidence="2 3" key="1">
    <citation type="journal article" date="2017" name="ISME J.">
        <title>Energy and carbon metabolisms in a deep terrestrial subsurface fluid microbial community.</title>
        <authorList>
            <person name="Momper L."/>
            <person name="Jungbluth S.P."/>
            <person name="Lee M.D."/>
            <person name="Amend J.P."/>
        </authorList>
    </citation>
    <scope>NUCLEOTIDE SEQUENCE [LARGE SCALE GENOMIC DNA]</scope>
    <source>
        <strain evidence="2">SURF_5</strain>
    </source>
</reference>
<proteinExistence type="inferred from homology"/>
<dbReference type="InterPro" id="IPR002696">
    <property type="entry name" value="Membr_insert_effic_factor_YidD"/>
</dbReference>
<comment type="similarity">
    <text evidence="1">Belongs to the UPF0161 family.</text>
</comment>
<dbReference type="PANTHER" id="PTHR33383:SF1">
    <property type="entry name" value="MEMBRANE PROTEIN INSERTION EFFICIENCY FACTOR-RELATED"/>
    <property type="match status" value="1"/>
</dbReference>
<dbReference type="PANTHER" id="PTHR33383">
    <property type="entry name" value="MEMBRANE PROTEIN INSERTION EFFICIENCY FACTOR-RELATED"/>
    <property type="match status" value="1"/>
</dbReference>
<accession>A0A3A4NQP4</accession>
<keyword evidence="1" id="KW-0472">Membrane</keyword>
<protein>
    <recommendedName>
        <fullName evidence="1">Putative membrane protein insertion efficiency factor</fullName>
    </recommendedName>
</protein>
<sequence>MMRLLLILLIKLYQTFVSPLLPPACRFYPSCSEYALEAVRKYGALKGSYLTVRRLLRCHPLCEGGIDPVP</sequence>
<dbReference type="Proteomes" id="UP000265882">
    <property type="component" value="Unassembled WGS sequence"/>
</dbReference>
<gene>
    <name evidence="2" type="primary">yidD</name>
    <name evidence="2" type="ORF">C4520_13150</name>
</gene>
<organism evidence="2 3">
    <name type="scientific">Abyssobacteria bacterium (strain SURF_5)</name>
    <dbReference type="NCBI Taxonomy" id="2093360"/>
    <lineage>
        <taxon>Bacteria</taxon>
        <taxon>Pseudomonadati</taxon>
        <taxon>Candidatus Hydrogenedentota</taxon>
        <taxon>Candidatus Abyssobacteria</taxon>
    </lineage>
</organism>
<comment type="caution">
    <text evidence="2">The sequence shown here is derived from an EMBL/GenBank/DDBJ whole genome shotgun (WGS) entry which is preliminary data.</text>
</comment>
<comment type="subcellular location">
    <subcellularLocation>
        <location evidence="1">Cell membrane</location>
        <topology evidence="1">Peripheral membrane protein</topology>
        <orientation evidence="1">Cytoplasmic side</orientation>
    </subcellularLocation>
</comment>
<dbReference type="GO" id="GO:0005886">
    <property type="term" value="C:plasma membrane"/>
    <property type="evidence" value="ECO:0007669"/>
    <property type="project" value="UniProtKB-SubCell"/>
</dbReference>
<evidence type="ECO:0000313" key="3">
    <source>
        <dbReference type="Proteomes" id="UP000265882"/>
    </source>
</evidence>
<dbReference type="Pfam" id="PF01809">
    <property type="entry name" value="YidD"/>
    <property type="match status" value="1"/>
</dbReference>
<dbReference type="HAMAP" id="MF_00386">
    <property type="entry name" value="UPF0161_YidD"/>
    <property type="match status" value="1"/>
</dbReference>
<dbReference type="SMART" id="SM01234">
    <property type="entry name" value="Haemolytic"/>
    <property type="match status" value="1"/>
</dbReference>
<name>A0A3A4NQP4_ABYX5</name>
<comment type="function">
    <text evidence="1">Could be involved in insertion of integral membrane proteins into the membrane.</text>
</comment>